<protein>
    <recommendedName>
        <fullName evidence="1">DUF4873 domain-containing protein</fullName>
    </recommendedName>
</protein>
<dbReference type="InterPro" id="IPR036188">
    <property type="entry name" value="FAD/NAD-bd_sf"/>
</dbReference>
<gene>
    <name evidence="2" type="ORF">MHEC_10270</name>
</gene>
<evidence type="ECO:0000259" key="1">
    <source>
        <dbReference type="Pfam" id="PF16170"/>
    </source>
</evidence>
<proteinExistence type="predicted"/>
<sequence>MTTTAPTAELRHDVVIVGAGAAGLCAATNLLQAGFTDFTIPERAHEIACPPKLREHLKSGRQVISSVFDDDTNTWALQTHDGEVYRGRIVLAPAGSLLVPWIPNLPGRHDFRGVSFHSAACDRDFDPTDKRIAVVGTDTTAARCIDRLVALADSVEVFPYPPRRPIPVLRGPAVRAQRWLRRHAWPGRQAKPQRRAQLVRHPIGAVTASGVRTRDGNDHDVDAIIYGTGFRIADHVRDDSLVGTRGITIRQAWQAGMEPYRGVAVHGFPNYFLISGPDYQAQARYIIGCLRLMARRDSARIEVRRSSQQVFNERVHLRRPARQRVASAFDLLSSPGLNEHAYDGPATLRIADTDRRVRVRLTGHVNPIDGKFHWQGTLFDNLPADLLQRTRTVTLAVGERSAPARIVEETPQQTHTIVGVGMPPFATAAR</sequence>
<dbReference type="Gene3D" id="3.50.50.60">
    <property type="entry name" value="FAD/NAD(P)-binding domain"/>
    <property type="match status" value="3"/>
</dbReference>
<dbReference type="InterPro" id="IPR032371">
    <property type="entry name" value="DUF4873"/>
</dbReference>
<evidence type="ECO:0000313" key="2">
    <source>
        <dbReference type="EMBL" id="BCO34594.1"/>
    </source>
</evidence>
<dbReference type="PANTHER" id="PTHR42877">
    <property type="entry name" value="L-ORNITHINE N(5)-MONOOXYGENASE-RELATED"/>
    <property type="match status" value="1"/>
</dbReference>
<dbReference type="EMBL" id="AP024237">
    <property type="protein sequence ID" value="BCO34594.1"/>
    <property type="molecule type" value="Genomic_DNA"/>
</dbReference>
<accession>A0A7R7TT58</accession>
<organism evidence="2 3">
    <name type="scientific">Mycobacterium heckeshornense</name>
    <dbReference type="NCBI Taxonomy" id="110505"/>
    <lineage>
        <taxon>Bacteria</taxon>
        <taxon>Bacillati</taxon>
        <taxon>Actinomycetota</taxon>
        <taxon>Actinomycetes</taxon>
        <taxon>Mycobacteriales</taxon>
        <taxon>Mycobacteriaceae</taxon>
        <taxon>Mycobacterium</taxon>
    </lineage>
</organism>
<dbReference type="RefSeq" id="WP_082169586.1">
    <property type="nucleotide sequence ID" value="NZ_AP024237.1"/>
</dbReference>
<keyword evidence="3" id="KW-1185">Reference proteome</keyword>
<dbReference type="PANTHER" id="PTHR42877:SF4">
    <property type="entry name" value="FAD_NAD(P)-BINDING DOMAIN-CONTAINING PROTEIN-RELATED"/>
    <property type="match status" value="1"/>
</dbReference>
<reference evidence="2 3" key="1">
    <citation type="submission" date="2020-12" db="EMBL/GenBank/DDBJ databases">
        <title>Complete genome sequence of Mycobacterium heckeshornense JCM 15655T, closely related to a pathogenic non-tuberculous mycobacterial species Mycobacterium xenopi.</title>
        <authorList>
            <person name="Yoshida M."/>
            <person name="Fukano H."/>
            <person name="Asakura T."/>
            <person name="Suzuki M."/>
            <person name="Hoshino Y."/>
        </authorList>
    </citation>
    <scope>NUCLEOTIDE SEQUENCE [LARGE SCALE GENOMIC DNA]</scope>
    <source>
        <strain evidence="2 3">JCM 15655</strain>
    </source>
</reference>
<dbReference type="InterPro" id="IPR051209">
    <property type="entry name" value="FAD-bind_Monooxygenase_sf"/>
</dbReference>
<dbReference type="Pfam" id="PF16170">
    <property type="entry name" value="DUF4873"/>
    <property type="match status" value="1"/>
</dbReference>
<dbReference type="AlphaFoldDB" id="A0A7R7TT58"/>
<name>A0A7R7TT58_9MYCO</name>
<dbReference type="Proteomes" id="UP000595446">
    <property type="component" value="Chromosome"/>
</dbReference>
<evidence type="ECO:0000313" key="3">
    <source>
        <dbReference type="Proteomes" id="UP000595446"/>
    </source>
</evidence>
<dbReference type="SUPFAM" id="SSF51905">
    <property type="entry name" value="FAD/NAD(P)-binding domain"/>
    <property type="match status" value="1"/>
</dbReference>
<feature type="domain" description="DUF4873" evidence="1">
    <location>
        <begin position="340"/>
        <end position="426"/>
    </location>
</feature>